<dbReference type="InterPro" id="IPR029044">
    <property type="entry name" value="Nucleotide-diphossugar_trans"/>
</dbReference>
<dbReference type="InterPro" id="IPR050834">
    <property type="entry name" value="Glycosyltransf_2"/>
</dbReference>
<evidence type="ECO:0000259" key="2">
    <source>
        <dbReference type="Pfam" id="PF00535"/>
    </source>
</evidence>
<dbReference type="EC" id="2.4.-.-" evidence="3"/>
<sequence>MKFAINIRKAKKGDKMQFDFSKQPGCIQINDNIAETIPALVSVITPYYNAAEYFEQTYYSVINQTFPWFEWIIVDDGSKDGALVLDNFQRKDSRIKVIHQTNQGQAAARNAGINASKTDIIIPLDADDLIIPTFLEVMYWALLKNPDASWCYSDSVGFQEQEYIWAKSFSVDRLTYNNFLVCTAAIRKKDLELIGGYDSSCKHYDEDWKLWLDLLSQGKYPVHINVLGFWYRRTSSGMGSQVRMDKKLKIQSDDIIRRSAQSVNKGIKAIEYPKACVTNRFLQPALSDFSLQLPPKEKKHILMIFPWLEMGGADLFNLEIVKKLDKKNYDLTIITTVTSSNTWRQRFDDYVPEIFSLPDFMDVVDYPEFISYIIKTRRTDLIFLSNSYFGYYLLPWIRNSFPNLAVCDYVHMEEWYWRHGGYARVSGIFGDYIDNTYVCNKGTRNVLIDSFGRNPETVKTLYIGVDSQYYSPGSFVEGKVYKMFDIDIDRPIILFPCRIHPQKRPFLMIEIARTMIDQGSNAAFVVVGDGPQLGELMDASAQLGLSNTIYFAGRQEDMRPFYIDAAITLICSLKEGLALTAYESLAMGTPVITSDVGGQAELIDDSVGAVIPLLQKEADSLDCRKFMPDELNLYTNAIFKLLNKGNEEYYQTICKNCRKRILEGFSTDLMIQKLEYEFKALCSKYPSTIQSFSENLKIAQELTTLYTEYELLEAYAKNVSQPMDTKTELIRIANSKWGNRIIKIAFKLKLNKLFH</sequence>
<proteinExistence type="predicted"/>
<dbReference type="CDD" id="cd03801">
    <property type="entry name" value="GT4_PimA-like"/>
    <property type="match status" value="1"/>
</dbReference>
<dbReference type="PANTHER" id="PTHR43685:SF2">
    <property type="entry name" value="GLYCOSYLTRANSFERASE 2-LIKE DOMAIN-CONTAINING PROTEIN"/>
    <property type="match status" value="1"/>
</dbReference>
<dbReference type="InterPro" id="IPR001296">
    <property type="entry name" value="Glyco_trans_1"/>
</dbReference>
<dbReference type="PANTHER" id="PTHR43685">
    <property type="entry name" value="GLYCOSYLTRANSFERASE"/>
    <property type="match status" value="1"/>
</dbReference>
<dbReference type="AlphaFoldDB" id="D3A9T6"/>
<dbReference type="Pfam" id="PF00534">
    <property type="entry name" value="Glycos_transf_1"/>
    <property type="match status" value="1"/>
</dbReference>
<dbReference type="RefSeq" id="WP_006770914.1">
    <property type="nucleotide sequence ID" value="NZ_GG667609.1"/>
</dbReference>
<evidence type="ECO:0000259" key="1">
    <source>
        <dbReference type="Pfam" id="PF00534"/>
    </source>
</evidence>
<comment type="caution">
    <text evidence="3">The sequence shown here is derived from an EMBL/GenBank/DDBJ whole genome shotgun (WGS) entry which is preliminary data.</text>
</comment>
<dbReference type="SUPFAM" id="SSF53448">
    <property type="entry name" value="Nucleotide-diphospho-sugar transferases"/>
    <property type="match status" value="1"/>
</dbReference>
<keyword evidence="3" id="KW-0328">Glycosyltransferase</keyword>
<accession>D3A9T6</accession>
<organism evidence="3 4">
    <name type="scientific">Hungatella hathewayi DSM 13479</name>
    <dbReference type="NCBI Taxonomy" id="566550"/>
    <lineage>
        <taxon>Bacteria</taxon>
        <taxon>Bacillati</taxon>
        <taxon>Bacillota</taxon>
        <taxon>Clostridia</taxon>
        <taxon>Lachnospirales</taxon>
        <taxon>Lachnospiraceae</taxon>
        <taxon>Hungatella</taxon>
    </lineage>
</organism>
<dbReference type="SUPFAM" id="SSF53756">
    <property type="entry name" value="UDP-Glycosyltransferase/glycogen phosphorylase"/>
    <property type="match status" value="1"/>
</dbReference>
<dbReference type="Gene3D" id="3.90.550.10">
    <property type="entry name" value="Spore Coat Polysaccharide Biosynthesis Protein SpsA, Chain A"/>
    <property type="match status" value="1"/>
</dbReference>
<dbReference type="EMBL" id="ACIO01000023">
    <property type="protein sequence ID" value="EFD01392.1"/>
    <property type="molecule type" value="Genomic_DNA"/>
</dbReference>
<dbReference type="GeneID" id="93147581"/>
<gene>
    <name evidence="3" type="ORF">CLOSTHATH_00357</name>
</gene>
<dbReference type="HOGENOM" id="CLU_010422_0_0_9"/>
<keyword evidence="3" id="KW-0808">Transferase</keyword>
<feature type="domain" description="Glycosyltransferase 2-like" evidence="2">
    <location>
        <begin position="42"/>
        <end position="176"/>
    </location>
</feature>
<dbReference type="InterPro" id="IPR001173">
    <property type="entry name" value="Glyco_trans_2-like"/>
</dbReference>
<dbReference type="CDD" id="cd00761">
    <property type="entry name" value="Glyco_tranf_GTA_type"/>
    <property type="match status" value="1"/>
</dbReference>
<evidence type="ECO:0000313" key="3">
    <source>
        <dbReference type="EMBL" id="EFD01392.1"/>
    </source>
</evidence>
<evidence type="ECO:0000313" key="4">
    <source>
        <dbReference type="Proteomes" id="UP000004968"/>
    </source>
</evidence>
<dbReference type="Gene3D" id="3.40.50.2000">
    <property type="entry name" value="Glycogen Phosphorylase B"/>
    <property type="match status" value="2"/>
</dbReference>
<protein>
    <submittedName>
        <fullName evidence="3">Glycosyltransferase, group 2 family protein</fullName>
        <ecNumber evidence="3">2.4.-.-</ecNumber>
    </submittedName>
</protein>
<name>D3A9T6_9FIRM</name>
<dbReference type="Proteomes" id="UP000004968">
    <property type="component" value="Unassembled WGS sequence"/>
</dbReference>
<dbReference type="Pfam" id="PF00535">
    <property type="entry name" value="Glycos_transf_2"/>
    <property type="match status" value="1"/>
</dbReference>
<dbReference type="GO" id="GO:0016757">
    <property type="term" value="F:glycosyltransferase activity"/>
    <property type="evidence" value="ECO:0007669"/>
    <property type="project" value="UniProtKB-KW"/>
</dbReference>
<reference evidence="3 4" key="1">
    <citation type="submission" date="2010-01" db="EMBL/GenBank/DDBJ databases">
        <authorList>
            <person name="Weinstock G."/>
            <person name="Sodergren E."/>
            <person name="Clifton S."/>
            <person name="Fulton L."/>
            <person name="Fulton B."/>
            <person name="Courtney L."/>
            <person name="Fronick C."/>
            <person name="Harrison M."/>
            <person name="Strong C."/>
            <person name="Farmer C."/>
            <person name="Delahaunty K."/>
            <person name="Markovic C."/>
            <person name="Hall O."/>
            <person name="Minx P."/>
            <person name="Tomlinson C."/>
            <person name="Mitreva M."/>
            <person name="Nelson J."/>
            <person name="Hou S."/>
            <person name="Wollam A."/>
            <person name="Pepin K.H."/>
            <person name="Johnson M."/>
            <person name="Bhonagiri V."/>
            <person name="Nash W.E."/>
            <person name="Warren W."/>
            <person name="Chinwalla A."/>
            <person name="Mardis E.R."/>
            <person name="Wilson R.K."/>
        </authorList>
    </citation>
    <scope>NUCLEOTIDE SEQUENCE [LARGE SCALE GENOMIC DNA]</scope>
    <source>
        <strain evidence="3 4">DSM 13479</strain>
    </source>
</reference>
<feature type="domain" description="Glycosyl transferase family 1" evidence="1">
    <location>
        <begin position="488"/>
        <end position="617"/>
    </location>
</feature>